<sequence length="289" mass="31085">MADKQRRRGRAPEPVRAEVASGDVELEPDPDRAGAWTLRLHGSPQSHVDLDDPTWLEFEYVRRLGHLVDLIADAGKPLRVLHLGGGGLTLPRYVAATRPRSRQQVVELDGELVAFVRRALPWDRTWQIRVRTGDAREVAARAPDAAFDLAVVDVFADSRVPAHLTSAEFVGEVARTLAPAGVYAVNLADGGPLFFVRTQVATIRSVFPNLLLVADPAVLRGRRFGNVVLVASHGELPIAALARRTAADPFPGRVEHGPALADFTGGAAVVHDTTAVASPAPPARTFGKN</sequence>
<dbReference type="GO" id="GO:0006596">
    <property type="term" value="P:polyamine biosynthetic process"/>
    <property type="evidence" value="ECO:0007669"/>
    <property type="project" value="UniProtKB-KW"/>
</dbReference>
<dbReference type="PANTHER" id="PTHR43317:SF1">
    <property type="entry name" value="THERMOSPERMINE SYNTHASE ACAULIS5"/>
    <property type="match status" value="1"/>
</dbReference>
<comment type="caution">
    <text evidence="3">The sequence shown here is derived from an EMBL/GenBank/DDBJ whole genome shotgun (WGS) entry which is preliminary data.</text>
</comment>
<dbReference type="RefSeq" id="WP_078976439.1">
    <property type="nucleotide sequence ID" value="NZ_MWQN01000001.1"/>
</dbReference>
<dbReference type="OrthoDB" id="8221452at2"/>
<accession>A0A1T3NZC0</accession>
<dbReference type="AlphaFoldDB" id="A0A1T3NZC0"/>
<dbReference type="PANTHER" id="PTHR43317">
    <property type="entry name" value="THERMOSPERMINE SYNTHASE ACAULIS5"/>
    <property type="match status" value="1"/>
</dbReference>
<gene>
    <name evidence="3" type="ORF">B4N89_15540</name>
</gene>
<dbReference type="Proteomes" id="UP000190037">
    <property type="component" value="Unassembled WGS sequence"/>
</dbReference>
<protein>
    <submittedName>
        <fullName evidence="3">Spermine synthase</fullName>
    </submittedName>
</protein>
<evidence type="ECO:0000256" key="2">
    <source>
        <dbReference type="SAM" id="MobiDB-lite"/>
    </source>
</evidence>
<keyword evidence="4" id="KW-1185">Reference proteome</keyword>
<evidence type="ECO:0000256" key="1">
    <source>
        <dbReference type="ARBA" id="ARBA00023115"/>
    </source>
</evidence>
<dbReference type="SUPFAM" id="SSF53335">
    <property type="entry name" value="S-adenosyl-L-methionine-dependent methyltransferases"/>
    <property type="match status" value="1"/>
</dbReference>
<keyword evidence="1" id="KW-0620">Polyamine biosynthesis</keyword>
<proteinExistence type="predicted"/>
<organism evidence="3 4">
    <name type="scientific">Embleya scabrispora</name>
    <dbReference type="NCBI Taxonomy" id="159449"/>
    <lineage>
        <taxon>Bacteria</taxon>
        <taxon>Bacillati</taxon>
        <taxon>Actinomycetota</taxon>
        <taxon>Actinomycetes</taxon>
        <taxon>Kitasatosporales</taxon>
        <taxon>Streptomycetaceae</taxon>
        <taxon>Embleya</taxon>
    </lineage>
</organism>
<name>A0A1T3NZC0_9ACTN</name>
<feature type="compositionally biased region" description="Basic and acidic residues" evidence="2">
    <location>
        <begin position="1"/>
        <end position="16"/>
    </location>
</feature>
<reference evidence="3 4" key="1">
    <citation type="submission" date="2017-03" db="EMBL/GenBank/DDBJ databases">
        <title>Draft genome sequence of Streptomyces scabrisporus NF3, endophyte isolated from Amphipterygium adstringens.</title>
        <authorList>
            <person name="Vazquez M."/>
            <person name="Ceapa C.D."/>
            <person name="Rodriguez Luna D."/>
            <person name="Sanchez Esquivel S."/>
        </authorList>
    </citation>
    <scope>NUCLEOTIDE SEQUENCE [LARGE SCALE GENOMIC DNA]</scope>
    <source>
        <strain evidence="3 4">NF3</strain>
    </source>
</reference>
<dbReference type="EMBL" id="MWQN01000001">
    <property type="protein sequence ID" value="OPC82168.1"/>
    <property type="molecule type" value="Genomic_DNA"/>
</dbReference>
<dbReference type="STRING" id="159449.B4N89_15540"/>
<evidence type="ECO:0000313" key="4">
    <source>
        <dbReference type="Proteomes" id="UP000190037"/>
    </source>
</evidence>
<dbReference type="Gene3D" id="3.40.50.150">
    <property type="entry name" value="Vaccinia Virus protein VP39"/>
    <property type="match status" value="1"/>
</dbReference>
<dbReference type="Pfam" id="PF01564">
    <property type="entry name" value="Spermine_synth"/>
    <property type="match status" value="1"/>
</dbReference>
<dbReference type="InterPro" id="IPR029063">
    <property type="entry name" value="SAM-dependent_MTases_sf"/>
</dbReference>
<feature type="region of interest" description="Disordered" evidence="2">
    <location>
        <begin position="1"/>
        <end position="28"/>
    </location>
</feature>
<evidence type="ECO:0000313" key="3">
    <source>
        <dbReference type="EMBL" id="OPC82168.1"/>
    </source>
</evidence>
<dbReference type="NCBIfam" id="NF037959">
    <property type="entry name" value="MFS_SpdSyn"/>
    <property type="match status" value="1"/>
</dbReference>